<gene>
    <name evidence="10" type="ORF">CHIRRI_LOCUS4651</name>
</gene>
<dbReference type="InterPro" id="IPR005829">
    <property type="entry name" value="Sugar_transporter_CS"/>
</dbReference>
<protein>
    <recommendedName>
        <fullName evidence="9">Major facilitator superfamily (MFS) profile domain-containing protein</fullName>
    </recommendedName>
</protein>
<evidence type="ECO:0000256" key="4">
    <source>
        <dbReference type="ARBA" id="ARBA00022597"/>
    </source>
</evidence>
<feature type="transmembrane region" description="Helical" evidence="8">
    <location>
        <begin position="114"/>
        <end position="135"/>
    </location>
</feature>
<dbReference type="FunFam" id="1.20.1250.20:FF:000218">
    <property type="entry name" value="facilitated trehalose transporter Tret1"/>
    <property type="match status" value="1"/>
</dbReference>
<keyword evidence="7 8" id="KW-0472">Membrane</keyword>
<feature type="domain" description="Major facilitator superfamily (MFS) profile" evidence="9">
    <location>
        <begin position="17"/>
        <end position="451"/>
    </location>
</feature>
<feature type="transmembrane region" description="Helical" evidence="8">
    <location>
        <begin position="90"/>
        <end position="108"/>
    </location>
</feature>
<evidence type="ECO:0000256" key="3">
    <source>
        <dbReference type="ARBA" id="ARBA00022475"/>
    </source>
</evidence>
<feature type="transmembrane region" description="Helical" evidence="8">
    <location>
        <begin position="265"/>
        <end position="289"/>
    </location>
</feature>
<feature type="transmembrane region" description="Helical" evidence="8">
    <location>
        <begin position="147"/>
        <end position="165"/>
    </location>
</feature>
<keyword evidence="6 8" id="KW-1133">Transmembrane helix</keyword>
<dbReference type="Gene3D" id="1.20.1250.20">
    <property type="entry name" value="MFS general substrate transporter like domains"/>
    <property type="match status" value="1"/>
</dbReference>
<dbReference type="InterPro" id="IPR005828">
    <property type="entry name" value="MFS_sugar_transport-like"/>
</dbReference>
<evidence type="ECO:0000259" key="9">
    <source>
        <dbReference type="PROSITE" id="PS50850"/>
    </source>
</evidence>
<evidence type="ECO:0000313" key="11">
    <source>
        <dbReference type="Proteomes" id="UP001153620"/>
    </source>
</evidence>
<dbReference type="Proteomes" id="UP001153620">
    <property type="component" value="Chromosome 2"/>
</dbReference>
<accession>A0A9N9RR35</accession>
<sequence length="459" mass="50700">MKLFKFCGKSTKNQFIATGIVNLLAFSHGLGLGWSSPAVQYFASKSTHLKGGPSSPSELSWIGASITLGALIGTIFAGSFANCMGKKRTLMILALPNFGFWVLTYFAISVKEIIIGRFIGGITGGGIFRILSLYIADIAENNIRGGLGSIFPLVMYTGMLIMFIMGSYINYFVVSGLSAIIPILAYFLMFRLPETPHFLIQRNKFDEAIKSLKFYRTCHAESSVEEIKKVEDEFEMMKIAIQNANSENVQWKDFMTKKAKKGMTFGIFLVFLLAFSGNTVIMQYTAFIFGITGSSLPPNEASIIIAAMQVIGILIMGLLVDRIGRRKLMIISCIGSTIALTLMAIYLCCTETWTGLGGAWISVFLLTQIILFNSLGISTLLFVMCVEIVPFKIREYFALISMIFVSVFMFITLKAFPQTAVALGLSTCFWFFASICGIGVFILFFFMPETMGKDLLADQ</sequence>
<dbReference type="OrthoDB" id="6612291at2759"/>
<evidence type="ECO:0000256" key="5">
    <source>
        <dbReference type="ARBA" id="ARBA00022692"/>
    </source>
</evidence>
<keyword evidence="2" id="KW-0813">Transport</keyword>
<dbReference type="InterPro" id="IPR050549">
    <property type="entry name" value="MFS_Trehalose_Transporter"/>
</dbReference>
<dbReference type="GO" id="GO:0022857">
    <property type="term" value="F:transmembrane transporter activity"/>
    <property type="evidence" value="ECO:0007669"/>
    <property type="project" value="InterPro"/>
</dbReference>
<dbReference type="Pfam" id="PF00083">
    <property type="entry name" value="Sugar_tr"/>
    <property type="match status" value="1"/>
</dbReference>
<evidence type="ECO:0000256" key="2">
    <source>
        <dbReference type="ARBA" id="ARBA00022448"/>
    </source>
</evidence>
<feature type="transmembrane region" description="Helical" evidence="8">
    <location>
        <begin position="422"/>
        <end position="446"/>
    </location>
</feature>
<evidence type="ECO:0000313" key="10">
    <source>
        <dbReference type="EMBL" id="CAG9801730.1"/>
    </source>
</evidence>
<feature type="transmembrane region" description="Helical" evidence="8">
    <location>
        <begin position="301"/>
        <end position="321"/>
    </location>
</feature>
<dbReference type="PROSITE" id="PS00216">
    <property type="entry name" value="SUGAR_TRANSPORT_1"/>
    <property type="match status" value="1"/>
</dbReference>
<keyword evidence="5 8" id="KW-0812">Transmembrane</keyword>
<reference evidence="10" key="1">
    <citation type="submission" date="2022-01" db="EMBL/GenBank/DDBJ databases">
        <authorList>
            <person name="King R."/>
        </authorList>
    </citation>
    <scope>NUCLEOTIDE SEQUENCE</scope>
</reference>
<feature type="transmembrane region" description="Helical" evidence="8">
    <location>
        <begin position="328"/>
        <end position="347"/>
    </location>
</feature>
<dbReference type="GO" id="GO:0005886">
    <property type="term" value="C:plasma membrane"/>
    <property type="evidence" value="ECO:0007669"/>
    <property type="project" value="UniProtKB-SubCell"/>
</dbReference>
<dbReference type="PROSITE" id="PS50850">
    <property type="entry name" value="MFS"/>
    <property type="match status" value="1"/>
</dbReference>
<feature type="transmembrane region" description="Helical" evidence="8">
    <location>
        <begin position="59"/>
        <end position="78"/>
    </location>
</feature>
<evidence type="ECO:0000256" key="1">
    <source>
        <dbReference type="ARBA" id="ARBA00004651"/>
    </source>
</evidence>
<dbReference type="AlphaFoldDB" id="A0A9N9RR35"/>
<keyword evidence="11" id="KW-1185">Reference proteome</keyword>
<dbReference type="InterPro" id="IPR020846">
    <property type="entry name" value="MFS_dom"/>
</dbReference>
<evidence type="ECO:0000256" key="6">
    <source>
        <dbReference type="ARBA" id="ARBA00022989"/>
    </source>
</evidence>
<feature type="transmembrane region" description="Helical" evidence="8">
    <location>
        <begin position="396"/>
        <end position="416"/>
    </location>
</feature>
<dbReference type="PANTHER" id="PTHR48021:SF33">
    <property type="entry name" value="AT22075P-RELATED"/>
    <property type="match status" value="1"/>
</dbReference>
<feature type="transmembrane region" description="Helical" evidence="8">
    <location>
        <begin position="359"/>
        <end position="384"/>
    </location>
</feature>
<organism evidence="10 11">
    <name type="scientific">Chironomus riparius</name>
    <dbReference type="NCBI Taxonomy" id="315576"/>
    <lineage>
        <taxon>Eukaryota</taxon>
        <taxon>Metazoa</taxon>
        <taxon>Ecdysozoa</taxon>
        <taxon>Arthropoda</taxon>
        <taxon>Hexapoda</taxon>
        <taxon>Insecta</taxon>
        <taxon>Pterygota</taxon>
        <taxon>Neoptera</taxon>
        <taxon>Endopterygota</taxon>
        <taxon>Diptera</taxon>
        <taxon>Nematocera</taxon>
        <taxon>Chironomoidea</taxon>
        <taxon>Chironomidae</taxon>
        <taxon>Chironominae</taxon>
        <taxon>Chironomus</taxon>
    </lineage>
</organism>
<dbReference type="PANTHER" id="PTHR48021">
    <property type="match status" value="1"/>
</dbReference>
<evidence type="ECO:0000256" key="7">
    <source>
        <dbReference type="ARBA" id="ARBA00023136"/>
    </source>
</evidence>
<proteinExistence type="predicted"/>
<dbReference type="InterPro" id="IPR036259">
    <property type="entry name" value="MFS_trans_sf"/>
</dbReference>
<keyword evidence="3" id="KW-1003">Cell membrane</keyword>
<feature type="transmembrane region" description="Helical" evidence="8">
    <location>
        <begin position="171"/>
        <end position="192"/>
    </location>
</feature>
<dbReference type="SUPFAM" id="SSF103473">
    <property type="entry name" value="MFS general substrate transporter"/>
    <property type="match status" value="1"/>
</dbReference>
<name>A0A9N9RR35_9DIPT</name>
<keyword evidence="4" id="KW-0762">Sugar transport</keyword>
<evidence type="ECO:0000256" key="8">
    <source>
        <dbReference type="SAM" id="Phobius"/>
    </source>
</evidence>
<comment type="subcellular location">
    <subcellularLocation>
        <location evidence="1">Cell membrane</location>
        <topology evidence="1">Multi-pass membrane protein</topology>
    </subcellularLocation>
</comment>
<dbReference type="EMBL" id="OU895878">
    <property type="protein sequence ID" value="CAG9801730.1"/>
    <property type="molecule type" value="Genomic_DNA"/>
</dbReference>
<reference evidence="10" key="2">
    <citation type="submission" date="2022-10" db="EMBL/GenBank/DDBJ databases">
        <authorList>
            <consortium name="ENA_rothamsted_submissions"/>
            <consortium name="culmorum"/>
            <person name="King R."/>
        </authorList>
    </citation>
    <scope>NUCLEOTIDE SEQUENCE</scope>
</reference>